<keyword evidence="2" id="KW-1185">Reference proteome</keyword>
<reference evidence="1 2" key="1">
    <citation type="journal article" date="2014" name="Mol. Plant">
        <title>Chromosome Scale Genome Assembly and Transcriptome Profiling of Nannochloropsis gaditana in Nitrogen Depletion.</title>
        <authorList>
            <person name="Corteggiani Carpinelli E."/>
            <person name="Telatin A."/>
            <person name="Vitulo N."/>
            <person name="Forcato C."/>
            <person name="D'Angelo M."/>
            <person name="Schiavon R."/>
            <person name="Vezzi A."/>
            <person name="Giacometti G.M."/>
            <person name="Morosinotto T."/>
            <person name="Valle G."/>
        </authorList>
    </citation>
    <scope>NUCLEOTIDE SEQUENCE [LARGE SCALE GENOMIC DNA]</scope>
    <source>
        <strain evidence="1 2">B-31</strain>
    </source>
</reference>
<organism evidence="1 2">
    <name type="scientific">Nannochloropsis gaditana</name>
    <dbReference type="NCBI Taxonomy" id="72520"/>
    <lineage>
        <taxon>Eukaryota</taxon>
        <taxon>Sar</taxon>
        <taxon>Stramenopiles</taxon>
        <taxon>Ochrophyta</taxon>
        <taxon>Eustigmatophyceae</taxon>
        <taxon>Eustigmatales</taxon>
        <taxon>Monodopsidaceae</taxon>
        <taxon>Nannochloropsis</taxon>
    </lineage>
</organism>
<evidence type="ECO:0000313" key="2">
    <source>
        <dbReference type="Proteomes" id="UP000019335"/>
    </source>
</evidence>
<accession>W7T276</accession>
<protein>
    <submittedName>
        <fullName evidence="1">Uncharacterized protein</fullName>
    </submittedName>
</protein>
<dbReference type="EMBL" id="AZIL01002757">
    <property type="protein sequence ID" value="EWM20862.1"/>
    <property type="molecule type" value="Genomic_DNA"/>
</dbReference>
<gene>
    <name evidence="1" type="ORF">Naga_100164g7</name>
</gene>
<comment type="caution">
    <text evidence="1">The sequence shown here is derived from an EMBL/GenBank/DDBJ whole genome shotgun (WGS) entry which is preliminary data.</text>
</comment>
<evidence type="ECO:0000313" key="1">
    <source>
        <dbReference type="EMBL" id="EWM20862.1"/>
    </source>
</evidence>
<name>W7T276_9STRA</name>
<proteinExistence type="predicted"/>
<sequence length="111" mass="12955">MESHAPLHNPHTLKLDMRILSLRLFRYCLGLCLHPSLTPFFLKCSYIRHPLVPHHLYFLRSFPQIYGKPYLSWVWVNTYNVDCTVEGFRLASGLSCLYGVLLSKKRSVKTC</sequence>
<dbReference type="AlphaFoldDB" id="W7T276"/>
<dbReference type="Proteomes" id="UP000019335">
    <property type="component" value="Unassembled WGS sequence"/>
</dbReference>